<dbReference type="RefSeq" id="WP_367167755.1">
    <property type="nucleotide sequence ID" value="NZ_JBFKZN010000006.1"/>
</dbReference>
<accession>A0ABV3N2T7</accession>
<keyword evidence="2" id="KW-1185">Reference proteome</keyword>
<name>A0ABV3N2T7_9GAMM</name>
<evidence type="ECO:0000313" key="2">
    <source>
        <dbReference type="Proteomes" id="UP001554567"/>
    </source>
</evidence>
<gene>
    <name evidence="1" type="ORF">ABW286_13165</name>
</gene>
<dbReference type="Pfam" id="PF07377">
    <property type="entry name" value="DUF1493"/>
    <property type="match status" value="1"/>
</dbReference>
<dbReference type="EMBL" id="JBFKZN010000006">
    <property type="protein sequence ID" value="MEW5290122.1"/>
    <property type="molecule type" value="Genomic_DNA"/>
</dbReference>
<proteinExistence type="predicted"/>
<organism evidence="1 2">
    <name type="scientific">Erwinia papayae</name>
    <dbReference type="NCBI Taxonomy" id="206499"/>
    <lineage>
        <taxon>Bacteria</taxon>
        <taxon>Pseudomonadati</taxon>
        <taxon>Pseudomonadota</taxon>
        <taxon>Gammaproteobacteria</taxon>
        <taxon>Enterobacterales</taxon>
        <taxon>Erwiniaceae</taxon>
        <taxon>Erwinia</taxon>
    </lineage>
</organism>
<dbReference type="InterPro" id="IPR010862">
    <property type="entry name" value="DUF1493"/>
</dbReference>
<dbReference type="Proteomes" id="UP001554567">
    <property type="component" value="Unassembled WGS sequence"/>
</dbReference>
<comment type="caution">
    <text evidence="1">The sequence shown here is derived from an EMBL/GenBank/DDBJ whole genome shotgun (WGS) entry which is preliminary data.</text>
</comment>
<protein>
    <submittedName>
        <fullName evidence="1">DUF1493 family protein</fullName>
    </submittedName>
</protein>
<reference evidence="1 2" key="1">
    <citation type="submission" date="2024-07" db="EMBL/GenBank/DDBJ databases">
        <authorList>
            <person name="Dulla G.F.J."/>
            <person name="Delorm J.G."/>
        </authorList>
    </citation>
    <scope>NUCLEOTIDE SEQUENCE [LARGE SCALE GENOMIC DNA]</scope>
    <source>
        <strain evidence="1 2">JGD 233</strain>
    </source>
</reference>
<sequence length="116" mass="13590">MVEDDVEIAVMAWYDKTWNLKPLFARAKPVLTFDTSLSTGKYPWARETGDEIMNDYFLRFNVDKGAFNFLSYWPLEKGFVPNFLRPASLRVPEVEPEPLTMRMLIESSKAGRWLYD</sequence>
<evidence type="ECO:0000313" key="1">
    <source>
        <dbReference type="EMBL" id="MEW5290122.1"/>
    </source>
</evidence>